<comment type="similarity">
    <text evidence="1 4">Belongs to the glycosyl hydrolase 1 family.</text>
</comment>
<dbReference type="PRINTS" id="PR00131">
    <property type="entry name" value="GLHYDRLASE1"/>
</dbReference>
<organism evidence="5 6">
    <name type="scientific">Streptomyces roseochromogenus subsp. oscitans DS 12.976</name>
    <dbReference type="NCBI Taxonomy" id="1352936"/>
    <lineage>
        <taxon>Bacteria</taxon>
        <taxon>Bacillati</taxon>
        <taxon>Actinomycetota</taxon>
        <taxon>Actinomycetes</taxon>
        <taxon>Kitasatosporales</taxon>
        <taxon>Streptomycetaceae</taxon>
        <taxon>Streptomyces</taxon>
    </lineage>
</organism>
<keyword evidence="6" id="KW-1185">Reference proteome</keyword>
<dbReference type="SUPFAM" id="SSF51445">
    <property type="entry name" value="(Trans)glycosidases"/>
    <property type="match status" value="1"/>
</dbReference>
<keyword evidence="3" id="KW-0326">Glycosidase</keyword>
<evidence type="ECO:0000256" key="4">
    <source>
        <dbReference type="RuleBase" id="RU003690"/>
    </source>
</evidence>
<proteinExistence type="inferred from homology"/>
<comment type="caution">
    <text evidence="5">The sequence shown here is derived from an EMBL/GenBank/DDBJ whole genome shotgun (WGS) entry which is preliminary data.</text>
</comment>
<evidence type="ECO:0000256" key="2">
    <source>
        <dbReference type="ARBA" id="ARBA00022801"/>
    </source>
</evidence>
<dbReference type="PATRIC" id="fig|1352936.5.peg.3399"/>
<dbReference type="Pfam" id="PF00232">
    <property type="entry name" value="Glyco_hydro_1"/>
    <property type="match status" value="2"/>
</dbReference>
<keyword evidence="2" id="KW-0378">Hydrolase</keyword>
<dbReference type="Proteomes" id="UP000017984">
    <property type="component" value="Chromosome"/>
</dbReference>
<evidence type="ECO:0008006" key="7">
    <source>
        <dbReference type="Google" id="ProtNLM"/>
    </source>
</evidence>
<evidence type="ECO:0000256" key="1">
    <source>
        <dbReference type="ARBA" id="ARBA00010838"/>
    </source>
</evidence>
<dbReference type="Gene3D" id="3.20.20.80">
    <property type="entry name" value="Glycosidases"/>
    <property type="match status" value="1"/>
</dbReference>
<dbReference type="AlphaFoldDB" id="V6KHQ4"/>
<evidence type="ECO:0000256" key="3">
    <source>
        <dbReference type="ARBA" id="ARBA00023295"/>
    </source>
</evidence>
<name>V6KHQ4_STRRC</name>
<protein>
    <recommendedName>
        <fullName evidence="7">Beta-glucosidase</fullName>
    </recommendedName>
</protein>
<evidence type="ECO:0000313" key="6">
    <source>
        <dbReference type="Proteomes" id="UP000017984"/>
    </source>
</evidence>
<dbReference type="GO" id="GO:0008422">
    <property type="term" value="F:beta-glucosidase activity"/>
    <property type="evidence" value="ECO:0007669"/>
    <property type="project" value="TreeGrafter"/>
</dbReference>
<dbReference type="GO" id="GO:0005975">
    <property type="term" value="P:carbohydrate metabolic process"/>
    <property type="evidence" value="ECO:0007669"/>
    <property type="project" value="InterPro"/>
</dbReference>
<accession>V6KHQ4</accession>
<dbReference type="HOGENOM" id="CLU_001859_1_3_11"/>
<dbReference type="PANTHER" id="PTHR10353:SF209">
    <property type="entry name" value="GALACTOLIPID GALACTOSYLTRANSFERASE SFR2, CHLOROPLASTIC"/>
    <property type="match status" value="1"/>
</dbReference>
<gene>
    <name evidence="5" type="ORF">M878_16150</name>
</gene>
<dbReference type="PANTHER" id="PTHR10353">
    <property type="entry name" value="GLYCOSYL HYDROLASE"/>
    <property type="match status" value="1"/>
</dbReference>
<dbReference type="EMBL" id="AWQX01000140">
    <property type="protein sequence ID" value="EST31675.1"/>
    <property type="molecule type" value="Genomic_DNA"/>
</dbReference>
<reference evidence="5 6" key="1">
    <citation type="journal article" date="2014" name="Genome Announc.">
        <title>Draft Genome Sequence of Streptomyces roseochromogenes subsp. oscitans DS 12.976, Producer of the Aminocoumarin Antibiotic Clorobiocin.</title>
        <authorList>
            <person name="Ruckert C."/>
            <person name="Kalinowski J."/>
            <person name="Heide L."/>
            <person name="Apel A.K."/>
        </authorList>
    </citation>
    <scope>NUCLEOTIDE SEQUENCE [LARGE SCALE GENOMIC DNA]</scope>
    <source>
        <strain evidence="5 6">DS 12.976</strain>
    </source>
</reference>
<evidence type="ECO:0000313" key="5">
    <source>
        <dbReference type="EMBL" id="EST31675.1"/>
    </source>
</evidence>
<dbReference type="STRING" id="1352936.M878_16150"/>
<sequence>MKLHMSKADFTSRRSFVLGCAAVMPVLAQGLSRSHSADRPASLDQETVALTTPTAGPVRFPTGFRWGCSSSATQTQGATPADNWWGWEQAGKAPASGDGNGFDGRYAADFALLADWGFGDYRLSLDWARLEPQPGRHDARAIEHYRQILQAGRQSGLSIWVCLLHTALPKWFAADGGFLAPSAHATWARHVDFIGETFGDLADGWMPVNNPFSYALKGYLAGTFPPGHTSRDEFRTVLKAIHQADFEAALRLRQGGQPTATNESLAVLHPADDGAAAAAATADLDAAVWDSWLSLARMTRYESAFDLYGFSYYYNPAITAEGKIIPYPPGEPVGPQGYVVWPEGLGQVLTRLRTELPGKRYLVAEIGYGGDDDTRRIAYLTAALRQVADALTDGMDIAGVHLWTAVDNYEWLNGFSVPFGLFDHNREPRPSATAIQALMRA</sequence>
<dbReference type="InterPro" id="IPR017853">
    <property type="entry name" value="GH"/>
</dbReference>
<dbReference type="InterPro" id="IPR001360">
    <property type="entry name" value="Glyco_hydro_1"/>
</dbReference>